<evidence type="ECO:0000256" key="6">
    <source>
        <dbReference type="ARBA" id="ARBA00023136"/>
    </source>
</evidence>
<keyword evidence="6 7" id="KW-0472">Membrane</keyword>
<feature type="transmembrane region" description="Helical" evidence="7">
    <location>
        <begin position="349"/>
        <end position="373"/>
    </location>
</feature>
<keyword evidence="5 7" id="KW-1133">Transmembrane helix</keyword>
<evidence type="ECO:0000256" key="2">
    <source>
        <dbReference type="ARBA" id="ARBA00007965"/>
    </source>
</evidence>
<feature type="transmembrane region" description="Helical" evidence="7">
    <location>
        <begin position="246"/>
        <end position="265"/>
    </location>
</feature>
<keyword evidence="9" id="KW-1185">Reference proteome</keyword>
<evidence type="ECO:0000256" key="3">
    <source>
        <dbReference type="ARBA" id="ARBA00022448"/>
    </source>
</evidence>
<feature type="transmembrane region" description="Helical" evidence="7">
    <location>
        <begin position="207"/>
        <end position="226"/>
    </location>
</feature>
<dbReference type="InterPro" id="IPR036259">
    <property type="entry name" value="MFS_trans_sf"/>
</dbReference>
<dbReference type="Proteomes" id="UP001196413">
    <property type="component" value="Unassembled WGS sequence"/>
</dbReference>
<dbReference type="GO" id="GO:0005337">
    <property type="term" value="F:nucleoside transmembrane transporter activity"/>
    <property type="evidence" value="ECO:0007669"/>
    <property type="project" value="InterPro"/>
</dbReference>
<dbReference type="SUPFAM" id="SSF103473">
    <property type="entry name" value="MFS general substrate transporter"/>
    <property type="match status" value="1"/>
</dbReference>
<dbReference type="PANTHER" id="PTHR10332:SF28">
    <property type="entry name" value="EQUILIBRATIVE NUCLEOSIDE TRANSPORTER (ENT) FAMILY"/>
    <property type="match status" value="1"/>
</dbReference>
<keyword evidence="3" id="KW-0813">Transport</keyword>
<sequence>MYYVSYWFTVDGNATQYAESFMSVLGVSSQIPNVGIMFINMAIVVAGSLMLRIVIPLIINCLLLVVIVALVIFVQPNDNDRNWFYIVTLVIIILMNLCNGLYQSSIYGIVTDFPDNYPNSLTIGNNICGMFTSLIISPENVMLNALLYFCISLGVLVICVISLGVLVKLPYYRHYMAKGESARMRDSAENPSLSQYWECLSYSWVQLFNNFFVYFVTLTIFPAMTIETPYYQRKGDPWGSVFPENLYFAINTFLNFNLFATIGALSANYIQMPSPRLLWIPVLLRIFFIPFFMFCNYQPIGKIRTAVVIFQNEWWFTIAVSTMALTCGYFGSLALIYTPSVVPASYQKISGMAASIALMLGILCGVSFTPVIATITANL</sequence>
<feature type="transmembrane region" description="Helical" evidence="7">
    <location>
        <begin position="83"/>
        <end position="102"/>
    </location>
</feature>
<evidence type="ECO:0000313" key="9">
    <source>
        <dbReference type="Proteomes" id="UP001196413"/>
    </source>
</evidence>
<protein>
    <recommendedName>
        <fullName evidence="10">Nucleoside transporter</fullName>
    </recommendedName>
</protein>
<evidence type="ECO:0000313" key="8">
    <source>
        <dbReference type="EMBL" id="KAJ1364110.1"/>
    </source>
</evidence>
<feature type="transmembrane region" description="Helical" evidence="7">
    <location>
        <begin position="57"/>
        <end position="74"/>
    </location>
</feature>
<proteinExistence type="inferred from homology"/>
<evidence type="ECO:0000256" key="7">
    <source>
        <dbReference type="SAM" id="Phobius"/>
    </source>
</evidence>
<feature type="transmembrane region" description="Helical" evidence="7">
    <location>
        <begin position="314"/>
        <end position="337"/>
    </location>
</feature>
<evidence type="ECO:0000256" key="5">
    <source>
        <dbReference type="ARBA" id="ARBA00022989"/>
    </source>
</evidence>
<name>A0AAD5MSX9_PARTN</name>
<accession>A0AAD5MSX9</accession>
<feature type="transmembrane region" description="Helical" evidence="7">
    <location>
        <begin position="146"/>
        <end position="167"/>
    </location>
</feature>
<evidence type="ECO:0000256" key="1">
    <source>
        <dbReference type="ARBA" id="ARBA00004141"/>
    </source>
</evidence>
<comment type="caution">
    <text evidence="8">The sequence shown here is derived from an EMBL/GenBank/DDBJ whole genome shotgun (WGS) entry which is preliminary data.</text>
</comment>
<evidence type="ECO:0000256" key="4">
    <source>
        <dbReference type="ARBA" id="ARBA00022692"/>
    </source>
</evidence>
<comment type="subcellular location">
    <subcellularLocation>
        <location evidence="1">Membrane</location>
        <topology evidence="1">Multi-pass membrane protein</topology>
    </subcellularLocation>
</comment>
<gene>
    <name evidence="8" type="ORF">KIN20_024125</name>
</gene>
<feature type="transmembrane region" description="Helical" evidence="7">
    <location>
        <begin position="31"/>
        <end position="51"/>
    </location>
</feature>
<dbReference type="PANTHER" id="PTHR10332">
    <property type="entry name" value="EQUILIBRATIVE NUCLEOSIDE TRANSPORTER"/>
    <property type="match status" value="1"/>
</dbReference>
<dbReference type="AlphaFoldDB" id="A0AAD5MSX9"/>
<dbReference type="InterPro" id="IPR002259">
    <property type="entry name" value="Eqnu_transpt"/>
</dbReference>
<comment type="similarity">
    <text evidence="2">Belongs to the SLC29A/ENT transporter (TC 2.A.57) family.</text>
</comment>
<evidence type="ECO:0008006" key="10">
    <source>
        <dbReference type="Google" id="ProtNLM"/>
    </source>
</evidence>
<dbReference type="EMBL" id="JAHQIW010004874">
    <property type="protein sequence ID" value="KAJ1364110.1"/>
    <property type="molecule type" value="Genomic_DNA"/>
</dbReference>
<feature type="transmembrane region" description="Helical" evidence="7">
    <location>
        <begin position="277"/>
        <end position="294"/>
    </location>
</feature>
<dbReference type="Pfam" id="PF01733">
    <property type="entry name" value="Nucleoside_tran"/>
    <property type="match status" value="1"/>
</dbReference>
<organism evidence="8 9">
    <name type="scientific">Parelaphostrongylus tenuis</name>
    <name type="common">Meningeal worm</name>
    <dbReference type="NCBI Taxonomy" id="148309"/>
    <lineage>
        <taxon>Eukaryota</taxon>
        <taxon>Metazoa</taxon>
        <taxon>Ecdysozoa</taxon>
        <taxon>Nematoda</taxon>
        <taxon>Chromadorea</taxon>
        <taxon>Rhabditida</taxon>
        <taxon>Rhabditina</taxon>
        <taxon>Rhabditomorpha</taxon>
        <taxon>Strongyloidea</taxon>
        <taxon>Metastrongylidae</taxon>
        <taxon>Parelaphostrongylus</taxon>
    </lineage>
</organism>
<reference evidence="8" key="1">
    <citation type="submission" date="2021-06" db="EMBL/GenBank/DDBJ databases">
        <title>Parelaphostrongylus tenuis whole genome reference sequence.</title>
        <authorList>
            <person name="Garwood T.J."/>
            <person name="Larsen P.A."/>
            <person name="Fountain-Jones N.M."/>
            <person name="Garbe J.R."/>
            <person name="Macchietto M.G."/>
            <person name="Kania S.A."/>
            <person name="Gerhold R.W."/>
            <person name="Richards J.E."/>
            <person name="Wolf T.M."/>
        </authorList>
    </citation>
    <scope>NUCLEOTIDE SEQUENCE</scope>
    <source>
        <strain evidence="8">MNPRO001-30</strain>
        <tissue evidence="8">Meninges</tissue>
    </source>
</reference>
<dbReference type="GO" id="GO:0005886">
    <property type="term" value="C:plasma membrane"/>
    <property type="evidence" value="ECO:0007669"/>
    <property type="project" value="TreeGrafter"/>
</dbReference>
<keyword evidence="4 7" id="KW-0812">Transmembrane</keyword>